<accession>A0A6A6Y2U8</accession>
<dbReference type="RefSeq" id="XP_033569812.1">
    <property type="nucleotide sequence ID" value="XM_033726186.1"/>
</dbReference>
<feature type="compositionally biased region" description="Basic and acidic residues" evidence="2">
    <location>
        <begin position="124"/>
        <end position="135"/>
    </location>
</feature>
<keyword evidence="1" id="KW-0175">Coiled coil</keyword>
<keyword evidence="4" id="KW-1185">Reference proteome</keyword>
<name>A0A6A6Y2U8_9PEZI</name>
<dbReference type="EMBL" id="MU003720">
    <property type="protein sequence ID" value="KAF2802848.1"/>
    <property type="molecule type" value="Genomic_DNA"/>
</dbReference>
<dbReference type="GeneID" id="54467079"/>
<evidence type="ECO:0000256" key="2">
    <source>
        <dbReference type="SAM" id="MobiDB-lite"/>
    </source>
</evidence>
<dbReference type="Proteomes" id="UP000504636">
    <property type="component" value="Unplaced"/>
</dbReference>
<reference evidence="3 5" key="1">
    <citation type="journal article" date="2020" name="Stud. Mycol.">
        <title>101 Dothideomycetes genomes: a test case for predicting lifestyles and emergence of pathogens.</title>
        <authorList>
            <person name="Haridas S."/>
            <person name="Albert R."/>
            <person name="Binder M."/>
            <person name="Bloem J."/>
            <person name="Labutti K."/>
            <person name="Salamov A."/>
            <person name="Andreopoulos B."/>
            <person name="Baker S."/>
            <person name="Barry K."/>
            <person name="Bills G."/>
            <person name="Bluhm B."/>
            <person name="Cannon C."/>
            <person name="Castanera R."/>
            <person name="Culley D."/>
            <person name="Daum C."/>
            <person name="Ezra D."/>
            <person name="Gonzalez J."/>
            <person name="Henrissat B."/>
            <person name="Kuo A."/>
            <person name="Liang C."/>
            <person name="Lipzen A."/>
            <person name="Lutzoni F."/>
            <person name="Magnuson J."/>
            <person name="Mondo S."/>
            <person name="Nolan M."/>
            <person name="Ohm R."/>
            <person name="Pangilinan J."/>
            <person name="Park H.-J."/>
            <person name="Ramirez L."/>
            <person name="Alfaro M."/>
            <person name="Sun H."/>
            <person name="Tritt A."/>
            <person name="Yoshinaga Y."/>
            <person name="Zwiers L.-H."/>
            <person name="Turgeon B."/>
            <person name="Goodwin S."/>
            <person name="Spatafora J."/>
            <person name="Crous P."/>
            <person name="Grigoriev I."/>
        </authorList>
    </citation>
    <scope>NUCLEOTIDE SEQUENCE</scope>
    <source>
        <strain evidence="3 5">CBS 304.34</strain>
    </source>
</reference>
<evidence type="ECO:0000313" key="4">
    <source>
        <dbReference type="Proteomes" id="UP000504636"/>
    </source>
</evidence>
<evidence type="ECO:0000313" key="5">
    <source>
        <dbReference type="RefSeq" id="XP_033569812.1"/>
    </source>
</evidence>
<reference evidence="5" key="2">
    <citation type="submission" date="2020-04" db="EMBL/GenBank/DDBJ databases">
        <authorList>
            <consortium name="NCBI Genome Project"/>
        </authorList>
    </citation>
    <scope>NUCLEOTIDE SEQUENCE</scope>
    <source>
        <strain evidence="5">CBS 304.34</strain>
    </source>
</reference>
<reference evidence="5" key="3">
    <citation type="submission" date="2025-04" db="UniProtKB">
        <authorList>
            <consortium name="RefSeq"/>
        </authorList>
    </citation>
    <scope>IDENTIFICATION</scope>
    <source>
        <strain evidence="5">CBS 304.34</strain>
    </source>
</reference>
<evidence type="ECO:0000256" key="1">
    <source>
        <dbReference type="SAM" id="Coils"/>
    </source>
</evidence>
<feature type="region of interest" description="Disordered" evidence="2">
    <location>
        <begin position="1"/>
        <end position="23"/>
    </location>
</feature>
<sequence length="199" mass="22066">MDCHSASDLSAVGTNSGPPGAPRFYCPKSSRGYKAVETLNAPPGAQVVGGECGFGETNANTFLARTRQHLQLQKDENTKLQKRLESLELENTTLKKRLEELRARKELCSAQGTKVEAAMSQNKEPLKDENAEPQERLISLESRDPKHQKRLEPKNYLHDERIIQGGMGRMGPVGKEEGAQVPTWDVFHNLDHCKMGQGS</sequence>
<organism evidence="3">
    <name type="scientific">Mytilinidion resinicola</name>
    <dbReference type="NCBI Taxonomy" id="574789"/>
    <lineage>
        <taxon>Eukaryota</taxon>
        <taxon>Fungi</taxon>
        <taxon>Dikarya</taxon>
        <taxon>Ascomycota</taxon>
        <taxon>Pezizomycotina</taxon>
        <taxon>Dothideomycetes</taxon>
        <taxon>Pleosporomycetidae</taxon>
        <taxon>Mytilinidiales</taxon>
        <taxon>Mytilinidiaceae</taxon>
        <taxon>Mytilinidion</taxon>
    </lineage>
</organism>
<feature type="compositionally biased region" description="Basic and acidic residues" evidence="2">
    <location>
        <begin position="141"/>
        <end position="150"/>
    </location>
</feature>
<feature type="region of interest" description="Disordered" evidence="2">
    <location>
        <begin position="113"/>
        <end position="150"/>
    </location>
</feature>
<gene>
    <name evidence="3 5" type="ORF">BDZ99DRAFT_526956</name>
</gene>
<feature type="coiled-coil region" evidence="1">
    <location>
        <begin position="63"/>
        <end position="111"/>
    </location>
</feature>
<protein>
    <submittedName>
        <fullName evidence="3 5">Uncharacterized protein</fullName>
    </submittedName>
</protein>
<dbReference type="AlphaFoldDB" id="A0A6A6Y2U8"/>
<proteinExistence type="predicted"/>
<evidence type="ECO:0000313" key="3">
    <source>
        <dbReference type="EMBL" id="KAF2802848.1"/>
    </source>
</evidence>